<keyword evidence="4" id="KW-1185">Reference proteome</keyword>
<evidence type="ECO:0000313" key="3">
    <source>
        <dbReference type="EMBL" id="MDM8563432.1"/>
    </source>
</evidence>
<reference evidence="3" key="1">
    <citation type="submission" date="2023-06" db="EMBL/GenBank/DDBJ databases">
        <title>Uncultivated large filamentous bacteria from sulfidic sediments reveal new species and different genomic features in energy metabolism and defense.</title>
        <authorList>
            <person name="Fonseca A."/>
        </authorList>
    </citation>
    <scope>NUCLEOTIDE SEQUENCE</scope>
    <source>
        <strain evidence="3">HSG4</strain>
    </source>
</reference>
<sequence length="338" mass="37592">MKNKKTMNRILMGAISLAISASVLEADVSAVEFVSPESEIELTNASPAVKSIAVKLKGTETEEVALNTLGGMVQDILKNAKLGIVRLPSSDGFSPANAIKKLEIVIRVKSPVDKTKQPYKVNLTLQEVGTQGVPRFFNYRVNDPDKIYRELKQYLTKHLGLQPKRKTVPPRTVQPRQPASQPILPPPVQAQPIPSRHVEGSQDFSSSETEIQLKNMTPSVKSISIKLKGTEREQEVLDNVHGMVNDILKESKLGIVRVPVAGTPIATPVLKVYENLEIVIGAKSPKKEGKPYQVGITLQEKGTQGKTQYFDYKADDWFFFLKKLKKYLTKELNLQPKR</sequence>
<feature type="signal peptide" evidence="2">
    <location>
        <begin position="1"/>
        <end position="25"/>
    </location>
</feature>
<dbReference type="EMBL" id="JAUCGM010000632">
    <property type="protein sequence ID" value="MDM8563432.1"/>
    <property type="molecule type" value="Genomic_DNA"/>
</dbReference>
<keyword evidence="2" id="KW-0732">Signal</keyword>
<evidence type="ECO:0000256" key="2">
    <source>
        <dbReference type="SAM" id="SignalP"/>
    </source>
</evidence>
<feature type="chain" id="PRO_5045644500" evidence="2">
    <location>
        <begin position="26"/>
        <end position="338"/>
    </location>
</feature>
<feature type="region of interest" description="Disordered" evidence="1">
    <location>
        <begin position="162"/>
        <end position="208"/>
    </location>
</feature>
<name>A0ABT7VV35_9GAMM</name>
<gene>
    <name evidence="3" type="ORF">QUF54_08775</name>
</gene>
<accession>A0ABT7VV35</accession>
<organism evidence="3 4">
    <name type="scientific">Candidatus Marithioploca araucensis</name>
    <dbReference type="NCBI Taxonomy" id="70273"/>
    <lineage>
        <taxon>Bacteria</taxon>
        <taxon>Pseudomonadati</taxon>
        <taxon>Pseudomonadota</taxon>
        <taxon>Gammaproteobacteria</taxon>
        <taxon>Thiotrichales</taxon>
        <taxon>Thiotrichaceae</taxon>
        <taxon>Candidatus Marithioploca</taxon>
    </lineage>
</organism>
<evidence type="ECO:0000313" key="4">
    <source>
        <dbReference type="Proteomes" id="UP001171945"/>
    </source>
</evidence>
<dbReference type="Proteomes" id="UP001171945">
    <property type="component" value="Unassembled WGS sequence"/>
</dbReference>
<evidence type="ECO:0000256" key="1">
    <source>
        <dbReference type="SAM" id="MobiDB-lite"/>
    </source>
</evidence>
<protein>
    <submittedName>
        <fullName evidence="3">Uncharacterized protein</fullName>
    </submittedName>
</protein>
<comment type="caution">
    <text evidence="3">The sequence shown here is derived from an EMBL/GenBank/DDBJ whole genome shotgun (WGS) entry which is preliminary data.</text>
</comment>
<proteinExistence type="predicted"/>